<dbReference type="InterPro" id="IPR030678">
    <property type="entry name" value="Peptide/Ni-bd"/>
</dbReference>
<evidence type="ECO:0000256" key="2">
    <source>
        <dbReference type="ARBA" id="ARBA00022729"/>
    </source>
</evidence>
<dbReference type="GO" id="GO:0030288">
    <property type="term" value="C:outer membrane-bounded periplasmic space"/>
    <property type="evidence" value="ECO:0007669"/>
    <property type="project" value="UniProtKB-ARBA"/>
</dbReference>
<dbReference type="GO" id="GO:0015833">
    <property type="term" value="P:peptide transport"/>
    <property type="evidence" value="ECO:0007669"/>
    <property type="project" value="TreeGrafter"/>
</dbReference>
<dbReference type="OrthoDB" id="9801799at2"/>
<dbReference type="GO" id="GO:1904680">
    <property type="term" value="F:peptide transmembrane transporter activity"/>
    <property type="evidence" value="ECO:0007669"/>
    <property type="project" value="TreeGrafter"/>
</dbReference>
<dbReference type="PANTHER" id="PTHR30290:SF38">
    <property type="entry name" value="D,D-DIPEPTIDE-BINDING PERIPLASMIC PROTEIN DDPA-RELATED"/>
    <property type="match status" value="1"/>
</dbReference>
<organism evidence="5 6">
    <name type="scientific">Methyloversatilis universalis (strain ATCC BAA-1314 / DSM 25237 / JCM 13912 / CCUG 52030 / FAM5)</name>
    <dbReference type="NCBI Taxonomy" id="1000565"/>
    <lineage>
        <taxon>Bacteria</taxon>
        <taxon>Pseudomonadati</taxon>
        <taxon>Pseudomonadota</taxon>
        <taxon>Betaproteobacteria</taxon>
        <taxon>Nitrosomonadales</taxon>
        <taxon>Sterolibacteriaceae</taxon>
        <taxon>Methyloversatilis</taxon>
    </lineage>
</organism>
<reference evidence="5 6" key="1">
    <citation type="journal article" date="2011" name="J. Bacteriol.">
        <title>Genome sequence of Methyloversatilis universalis FAM5T, a methylotrophic representative of the order Rhodocyclales.</title>
        <authorList>
            <person name="Kittichotirat W."/>
            <person name="Good N.M."/>
            <person name="Hall R."/>
            <person name="Bringel F."/>
            <person name="Lajus A."/>
            <person name="Medigue C."/>
            <person name="Smalley N.E."/>
            <person name="Beck D."/>
            <person name="Bumgarner R."/>
            <person name="Vuilleumier S."/>
            <person name="Kalyuzhnaya M.G."/>
        </authorList>
    </citation>
    <scope>NUCLEOTIDE SEQUENCE [LARGE SCALE GENOMIC DNA]</scope>
    <source>
        <strain evidence="6">ATCC BAA-1314 / JCM 13912 / FAM5</strain>
    </source>
</reference>
<dbReference type="InterPro" id="IPR006311">
    <property type="entry name" value="TAT_signal"/>
</dbReference>
<gene>
    <name evidence="5" type="ORF">METUNv1_00977</name>
</gene>
<dbReference type="InterPro" id="IPR039424">
    <property type="entry name" value="SBP_5"/>
</dbReference>
<protein>
    <submittedName>
        <fullName evidence="5">Oligopeptide binding protein OppA</fullName>
    </submittedName>
</protein>
<evidence type="ECO:0000256" key="3">
    <source>
        <dbReference type="SAM" id="MobiDB-lite"/>
    </source>
</evidence>
<dbReference type="InterPro" id="IPR000914">
    <property type="entry name" value="SBP_5_dom"/>
</dbReference>
<keyword evidence="2" id="KW-0732">Signal</keyword>
<dbReference type="CDD" id="cd08503">
    <property type="entry name" value="PBP2_NikA_DppA_OppA_like_17"/>
    <property type="match status" value="1"/>
</dbReference>
<dbReference type="Pfam" id="PF00496">
    <property type="entry name" value="SBP_bac_5"/>
    <property type="match status" value="1"/>
</dbReference>
<dbReference type="STRING" id="1000565.METUNv1_00977"/>
<dbReference type="eggNOG" id="COG0747">
    <property type="taxonomic scope" value="Bacteria"/>
</dbReference>
<comment type="similarity">
    <text evidence="1">Belongs to the bacterial solute-binding protein 5 family.</text>
</comment>
<dbReference type="SUPFAM" id="SSF53850">
    <property type="entry name" value="Periplasmic binding protein-like II"/>
    <property type="match status" value="1"/>
</dbReference>
<evidence type="ECO:0000259" key="4">
    <source>
        <dbReference type="Pfam" id="PF00496"/>
    </source>
</evidence>
<evidence type="ECO:0000256" key="1">
    <source>
        <dbReference type="ARBA" id="ARBA00005695"/>
    </source>
</evidence>
<dbReference type="RefSeq" id="WP_008059394.1">
    <property type="nucleotide sequence ID" value="NZ_AFHG01000031.1"/>
</dbReference>
<feature type="domain" description="Solute-binding protein family 5" evidence="4">
    <location>
        <begin position="96"/>
        <end position="424"/>
    </location>
</feature>
<evidence type="ECO:0000313" key="5">
    <source>
        <dbReference type="EMBL" id="EGK72738.1"/>
    </source>
</evidence>
<dbReference type="PANTHER" id="PTHR30290">
    <property type="entry name" value="PERIPLASMIC BINDING COMPONENT OF ABC TRANSPORTER"/>
    <property type="match status" value="1"/>
</dbReference>
<proteinExistence type="inferred from homology"/>
<name>F5R9Q6_METUF</name>
<dbReference type="EMBL" id="AFHG01000031">
    <property type="protein sequence ID" value="EGK72738.1"/>
    <property type="molecule type" value="Genomic_DNA"/>
</dbReference>
<feature type="region of interest" description="Disordered" evidence="3">
    <location>
        <begin position="28"/>
        <end position="51"/>
    </location>
</feature>
<dbReference type="Gene3D" id="3.40.190.10">
    <property type="entry name" value="Periplasmic binding protein-like II"/>
    <property type="match status" value="1"/>
</dbReference>
<dbReference type="Gene3D" id="3.10.105.10">
    <property type="entry name" value="Dipeptide-binding Protein, Domain 3"/>
    <property type="match status" value="1"/>
</dbReference>
<sequence>MSDRMDRRRFLLTGTAALGASLLAGCGRDDRPASRPDVASAPGDATPRRGGRLRLGIIDGDQAGNLDVHKPAGTGSVIRGFALYSKLWEWTPDMTPTLALAEEAEVSPDATHWTLRLRPGLEFHHGKTISADDVVFSILRLTDPELASPYAGLVSAVDRSRVVKLDDRTVRVHFKEGRGFVPLPDTWVNFGGIVPTDYHPVTNPVGAGPYRLKEFLPGRRSLFVRFDNYFKPGQPYADEIEIIDFKDQTSRLAALQNGQIDLANAISPEHVPLLERDPRASVLVSETYGWQSFDMNLSKPPFDDIRVRQAFRLLADREDLVKRALNGQGRIANDLYSPQDPAFNHDIPQRRQDLEQARALLKAAGQENLTVDLIASAAGTNAALVFAEQARRVGVTLNVKKVDAATFGSPQRLQWPISTGGTLGQSFLSTALHIDAPSAVSNKTQFYDGRFGELFAQALAQPDLSLRRPLIHEAQQIQHERGGLLIWGFANTLDGISRRVGGAEAEHSHFPTWRFDKLWLRGDAA</sequence>
<comment type="caution">
    <text evidence="5">The sequence shown here is derived from an EMBL/GenBank/DDBJ whole genome shotgun (WGS) entry which is preliminary data.</text>
</comment>
<dbReference type="AlphaFoldDB" id="F5R9Q6"/>
<dbReference type="PROSITE" id="PS51257">
    <property type="entry name" value="PROKAR_LIPOPROTEIN"/>
    <property type="match status" value="1"/>
</dbReference>
<dbReference type="Proteomes" id="UP000005019">
    <property type="component" value="Unassembled WGS sequence"/>
</dbReference>
<evidence type="ECO:0000313" key="6">
    <source>
        <dbReference type="Proteomes" id="UP000005019"/>
    </source>
</evidence>
<dbReference type="GO" id="GO:0043190">
    <property type="term" value="C:ATP-binding cassette (ABC) transporter complex"/>
    <property type="evidence" value="ECO:0007669"/>
    <property type="project" value="InterPro"/>
</dbReference>
<dbReference type="PIRSF" id="PIRSF002741">
    <property type="entry name" value="MppA"/>
    <property type="match status" value="1"/>
</dbReference>
<dbReference type="PROSITE" id="PS51318">
    <property type="entry name" value="TAT"/>
    <property type="match status" value="1"/>
</dbReference>
<keyword evidence="6" id="KW-1185">Reference proteome</keyword>
<accession>F5R9Q6</accession>